<accession>A0A8S5MEX6</accession>
<organism evidence="1">
    <name type="scientific">Siphoviridae sp. ctYh54</name>
    <dbReference type="NCBI Taxonomy" id="2826379"/>
    <lineage>
        <taxon>Viruses</taxon>
        <taxon>Duplodnaviria</taxon>
        <taxon>Heunggongvirae</taxon>
        <taxon>Uroviricota</taxon>
        <taxon>Caudoviricetes</taxon>
    </lineage>
</organism>
<proteinExistence type="predicted"/>
<evidence type="ECO:0000313" key="1">
    <source>
        <dbReference type="EMBL" id="DAD80499.1"/>
    </source>
</evidence>
<name>A0A8S5MEX6_9CAUD</name>
<sequence>MIKKNALGDYVATCDQCKFTDHFLFYDFRRAQKFYEEQGWHLDKDGKVYCPYCSNEKLEKLNEH</sequence>
<dbReference type="EMBL" id="BK014884">
    <property type="protein sequence ID" value="DAD80499.1"/>
    <property type="molecule type" value="Genomic_DNA"/>
</dbReference>
<reference evidence="1" key="1">
    <citation type="journal article" date="2021" name="Proc. Natl. Acad. Sci. U.S.A.">
        <title>A Catalog of Tens of Thousands of Viruses from Human Metagenomes Reveals Hidden Associations with Chronic Diseases.</title>
        <authorList>
            <person name="Tisza M.J."/>
            <person name="Buck C.B."/>
        </authorList>
    </citation>
    <scope>NUCLEOTIDE SEQUENCE</scope>
    <source>
        <strain evidence="1">CtYh54</strain>
    </source>
</reference>
<protein>
    <submittedName>
        <fullName evidence="1">CHC2 zinc finger protein</fullName>
    </submittedName>
</protein>